<dbReference type="CDD" id="cd01048">
    <property type="entry name" value="Ferritin_like_AB2"/>
    <property type="match status" value="1"/>
</dbReference>
<proteinExistence type="predicted"/>
<dbReference type="Proteomes" id="UP000319809">
    <property type="component" value="Chromosome"/>
</dbReference>
<dbReference type="InterPro" id="IPR019243">
    <property type="entry name" value="DUF2202"/>
</dbReference>
<keyword evidence="2" id="KW-1185">Reference proteome</keyword>
<gene>
    <name evidence="1" type="ORF">FH971_03130</name>
</gene>
<dbReference type="KEGG" id="spol:FH971_03130"/>
<dbReference type="EMBL" id="CP041036">
    <property type="protein sequence ID" value="QDE30053.1"/>
    <property type="molecule type" value="Genomic_DNA"/>
</dbReference>
<dbReference type="AlphaFoldDB" id="A0A4Y5YBX8"/>
<dbReference type="RefSeq" id="WP_140233313.1">
    <property type="nucleotide sequence ID" value="NZ_CP041036.1"/>
</dbReference>
<evidence type="ECO:0000313" key="1">
    <source>
        <dbReference type="EMBL" id="QDE30053.1"/>
    </source>
</evidence>
<name>A0A4Y5YBX8_9GAMM</name>
<sequence>MSENVNNALIEAINDEYKSRATYRAVINKFGEIRPFINIVAAEGRHIEALLPLFVKYNVAIPIDDWDSRIKTPATILEACQLGVADEIENAQMYDRLLELTIGYPDIQAVLKQLQRASKENHLPAFQRCVERGGRGQQNRRGQCCK</sequence>
<protein>
    <submittedName>
        <fullName evidence="1">DUF2202 domain-containing protein</fullName>
    </submittedName>
</protein>
<dbReference type="Gene3D" id="1.20.1260.10">
    <property type="match status" value="1"/>
</dbReference>
<dbReference type="InterPro" id="IPR012347">
    <property type="entry name" value="Ferritin-like"/>
</dbReference>
<accession>A0A4Y5YBX8</accession>
<reference evidence="1 2" key="1">
    <citation type="submission" date="2019-06" db="EMBL/GenBank/DDBJ databases">
        <title>The genome of Shewanella sp. SM1901.</title>
        <authorList>
            <person name="Cha Q."/>
        </authorList>
    </citation>
    <scope>NUCLEOTIDE SEQUENCE [LARGE SCALE GENOMIC DNA]</scope>
    <source>
        <strain evidence="1 2">SM1901</strain>
    </source>
</reference>
<dbReference type="SUPFAM" id="SSF47240">
    <property type="entry name" value="Ferritin-like"/>
    <property type="match status" value="1"/>
</dbReference>
<dbReference type="InterPro" id="IPR009078">
    <property type="entry name" value="Ferritin-like_SF"/>
</dbReference>
<organism evidence="1 2">
    <name type="scientific">Shewanella polaris</name>
    <dbReference type="NCBI Taxonomy" id="2588449"/>
    <lineage>
        <taxon>Bacteria</taxon>
        <taxon>Pseudomonadati</taxon>
        <taxon>Pseudomonadota</taxon>
        <taxon>Gammaproteobacteria</taxon>
        <taxon>Alteromonadales</taxon>
        <taxon>Shewanellaceae</taxon>
        <taxon>Shewanella</taxon>
    </lineage>
</organism>
<evidence type="ECO:0000313" key="2">
    <source>
        <dbReference type="Proteomes" id="UP000319809"/>
    </source>
</evidence>